<reference evidence="1 2" key="1">
    <citation type="submission" date="2020-06" db="EMBL/GenBank/DDBJ databases">
        <title>Genome mining for natural products.</title>
        <authorList>
            <person name="Zhang B."/>
            <person name="Shi J."/>
            <person name="Ge H."/>
        </authorList>
    </citation>
    <scope>NUCLEOTIDE SEQUENCE [LARGE SCALE GENOMIC DNA]</scope>
    <source>
        <strain evidence="1 2">NA02069</strain>
    </source>
</reference>
<dbReference type="Proteomes" id="UP000509418">
    <property type="component" value="Chromosome"/>
</dbReference>
<name>A0A7H8TDS4_STRCX</name>
<dbReference type="GeneID" id="91329769"/>
<organism evidence="1 2">
    <name type="scientific">Streptomyces chartreusis</name>
    <dbReference type="NCBI Taxonomy" id="1969"/>
    <lineage>
        <taxon>Bacteria</taxon>
        <taxon>Bacillati</taxon>
        <taxon>Actinomycetota</taxon>
        <taxon>Actinomycetes</taxon>
        <taxon>Kitasatosporales</taxon>
        <taxon>Streptomycetaceae</taxon>
        <taxon>Streptomyces</taxon>
    </lineage>
</organism>
<keyword evidence="2" id="KW-1185">Reference proteome</keyword>
<protein>
    <submittedName>
        <fullName evidence="1">Uncharacterized protein</fullName>
    </submittedName>
</protein>
<dbReference type="RefSeq" id="WP_107906507.1">
    <property type="nucleotide sequence ID" value="NZ_BMUS01000002.1"/>
</dbReference>
<proteinExistence type="predicted"/>
<accession>A0A7H8TDS4</accession>
<dbReference type="EMBL" id="CP056041">
    <property type="protein sequence ID" value="QKZ21517.1"/>
    <property type="molecule type" value="Genomic_DNA"/>
</dbReference>
<dbReference type="AlphaFoldDB" id="A0A7H8TDS4"/>
<evidence type="ECO:0000313" key="1">
    <source>
        <dbReference type="EMBL" id="QKZ21517.1"/>
    </source>
</evidence>
<evidence type="ECO:0000313" key="2">
    <source>
        <dbReference type="Proteomes" id="UP000509418"/>
    </source>
</evidence>
<sequence>MRTRTLDCPTCGTMQIFRILDKEERAAVREEEGPGFFVDNLWRCTGTGCLTYYPQFNKAGYGRLPKKFLAEEAAAGE</sequence>
<gene>
    <name evidence="1" type="ORF">HUT05_31770</name>
</gene>